<feature type="chain" id="PRO_5040124470" description="Transthyretin-like family protein" evidence="1">
    <location>
        <begin position="17"/>
        <end position="134"/>
    </location>
</feature>
<evidence type="ECO:0000313" key="3">
    <source>
        <dbReference type="Proteomes" id="UP001152747"/>
    </source>
</evidence>
<organism evidence="2 3">
    <name type="scientific">Caenorhabditis angaria</name>
    <dbReference type="NCBI Taxonomy" id="860376"/>
    <lineage>
        <taxon>Eukaryota</taxon>
        <taxon>Metazoa</taxon>
        <taxon>Ecdysozoa</taxon>
        <taxon>Nematoda</taxon>
        <taxon>Chromadorea</taxon>
        <taxon>Rhabditida</taxon>
        <taxon>Rhabditina</taxon>
        <taxon>Rhabditomorpha</taxon>
        <taxon>Rhabditoidea</taxon>
        <taxon>Rhabditidae</taxon>
        <taxon>Peloderinae</taxon>
        <taxon>Caenorhabditis</taxon>
    </lineage>
</organism>
<dbReference type="Gene3D" id="2.60.40.3330">
    <property type="match status" value="1"/>
</dbReference>
<reference evidence="2" key="1">
    <citation type="submission" date="2022-11" db="EMBL/GenBank/DDBJ databases">
        <authorList>
            <person name="Kikuchi T."/>
        </authorList>
    </citation>
    <scope>NUCLEOTIDE SEQUENCE</scope>
    <source>
        <strain evidence="2">PS1010</strain>
    </source>
</reference>
<dbReference type="AlphaFoldDB" id="A0A9P1N4P8"/>
<name>A0A9P1N4P8_9PELO</name>
<dbReference type="InterPro" id="IPR038479">
    <property type="entry name" value="Transthyretin-like_sf"/>
</dbReference>
<accession>A0A9P1N4P8</accession>
<gene>
    <name evidence="2" type="ORF">CAMP_LOCUS10518</name>
</gene>
<dbReference type="OrthoDB" id="5781683at2759"/>
<proteinExistence type="predicted"/>
<sequence length="134" mass="15189">MRFVLCCAILFKISLGSSDCAWFVGRLRCSKMENLVNTVVELYDSDIGYKNFFNKDDLAGRTIVTEEDAGHFKVDGCADDPNLLVVFKNHPEFYLRIHHSCKGFSETKIVTPPNAAIFVPDTNDYFENNPIDLD</sequence>
<evidence type="ECO:0000313" key="2">
    <source>
        <dbReference type="EMBL" id="CAI5447881.1"/>
    </source>
</evidence>
<keyword evidence="3" id="KW-1185">Reference proteome</keyword>
<dbReference type="EMBL" id="CANHGI010000004">
    <property type="protein sequence ID" value="CAI5447881.1"/>
    <property type="molecule type" value="Genomic_DNA"/>
</dbReference>
<protein>
    <recommendedName>
        <fullName evidence="4">Transthyretin-like family protein</fullName>
    </recommendedName>
</protein>
<evidence type="ECO:0000256" key="1">
    <source>
        <dbReference type="SAM" id="SignalP"/>
    </source>
</evidence>
<dbReference type="Proteomes" id="UP001152747">
    <property type="component" value="Unassembled WGS sequence"/>
</dbReference>
<comment type="caution">
    <text evidence="2">The sequence shown here is derived from an EMBL/GenBank/DDBJ whole genome shotgun (WGS) entry which is preliminary data.</text>
</comment>
<feature type="signal peptide" evidence="1">
    <location>
        <begin position="1"/>
        <end position="16"/>
    </location>
</feature>
<evidence type="ECO:0008006" key="4">
    <source>
        <dbReference type="Google" id="ProtNLM"/>
    </source>
</evidence>
<keyword evidence="1" id="KW-0732">Signal</keyword>